<dbReference type="InterPro" id="IPR020022">
    <property type="entry name" value="N-acetyl_sugar_amidoTrfase"/>
</dbReference>
<feature type="domain" description="Asparagine synthetase" evidence="1">
    <location>
        <begin position="74"/>
        <end position="176"/>
    </location>
</feature>
<dbReference type="Pfam" id="PF00733">
    <property type="entry name" value="Asn_synthase"/>
    <property type="match status" value="1"/>
</dbReference>
<accession>A0A0F9WH88</accession>
<dbReference type="NCBIfam" id="TIGR03573">
    <property type="entry name" value="WbuX"/>
    <property type="match status" value="1"/>
</dbReference>
<dbReference type="GO" id="GO:0004066">
    <property type="term" value="F:asparagine synthase (glutamine-hydrolyzing) activity"/>
    <property type="evidence" value="ECO:0007669"/>
    <property type="project" value="InterPro"/>
</dbReference>
<dbReference type="EMBL" id="LAZR01000002">
    <property type="protein sequence ID" value="KKO11858.1"/>
    <property type="molecule type" value="Genomic_DNA"/>
</dbReference>
<name>A0A0F9WH88_9ZZZZ</name>
<proteinExistence type="predicted"/>
<comment type="caution">
    <text evidence="2">The sequence shown here is derived from an EMBL/GenBank/DDBJ whole genome shotgun (WGS) entry which is preliminary data.</text>
</comment>
<organism evidence="2">
    <name type="scientific">marine sediment metagenome</name>
    <dbReference type="NCBI Taxonomy" id="412755"/>
    <lineage>
        <taxon>unclassified sequences</taxon>
        <taxon>metagenomes</taxon>
        <taxon>ecological metagenomes</taxon>
    </lineage>
</organism>
<protein>
    <recommendedName>
        <fullName evidence="1">Asparagine synthetase domain-containing protein</fullName>
    </recommendedName>
</protein>
<dbReference type="Gene3D" id="3.40.50.620">
    <property type="entry name" value="HUPs"/>
    <property type="match status" value="1"/>
</dbReference>
<gene>
    <name evidence="2" type="ORF">LCGC14_0013620</name>
</gene>
<dbReference type="AlphaFoldDB" id="A0A0F9WH88"/>
<evidence type="ECO:0000259" key="1">
    <source>
        <dbReference type="Pfam" id="PF00733"/>
    </source>
</evidence>
<dbReference type="InterPro" id="IPR001962">
    <property type="entry name" value="Asn_synthase"/>
</dbReference>
<dbReference type="GO" id="GO:0006529">
    <property type="term" value="P:asparagine biosynthetic process"/>
    <property type="evidence" value="ECO:0007669"/>
    <property type="project" value="InterPro"/>
</dbReference>
<reference evidence="2" key="1">
    <citation type="journal article" date="2015" name="Nature">
        <title>Complex archaea that bridge the gap between prokaryotes and eukaryotes.</title>
        <authorList>
            <person name="Spang A."/>
            <person name="Saw J.H."/>
            <person name="Jorgensen S.L."/>
            <person name="Zaremba-Niedzwiedzka K."/>
            <person name="Martijn J."/>
            <person name="Lind A.E."/>
            <person name="van Eijk R."/>
            <person name="Schleper C."/>
            <person name="Guy L."/>
            <person name="Ettema T.J."/>
        </authorList>
    </citation>
    <scope>NUCLEOTIDE SEQUENCE</scope>
</reference>
<dbReference type="InterPro" id="IPR014729">
    <property type="entry name" value="Rossmann-like_a/b/a_fold"/>
</dbReference>
<sequence length="384" mass="44739">MNKSTITCSRCIYDSEVPGIAFDSFGVCNYCQQVVDLIAEYGTGNKKGMEKWLAIISEIKRKGKGRKYDCVIGVSGGTDSSYMVYLAKQYGLRPLAVHYDDTWNSAVASENIRKVLSDTEVDLYTYVVDNEESNDIFRSFFYASVPELGTPTDLALAEVLYRAAKEHGVKYVLEGHSFIEEGVSPIGKNYFDGKYIAEIHRRFGRVRMKTYPLMTFIQFMRWTLFGRIQKIRPYWYLQYSKEEARGFLQDTCDWTYYGGHHLENRLVAYSISTYLPTKFGLDYRNLVLSALCRQGKMDRDEAMAEYARPPASDPELIDYFIRRLGMTREEYESVMKKPPTFWWSYPTYKKRFEMLRPMFRILAKANIVPMSFYLKYCFPVDTTK</sequence>
<evidence type="ECO:0000313" key="2">
    <source>
        <dbReference type="EMBL" id="KKO11858.1"/>
    </source>
</evidence>
<dbReference type="SUPFAM" id="SSF52402">
    <property type="entry name" value="Adenine nucleotide alpha hydrolases-like"/>
    <property type="match status" value="1"/>
</dbReference>